<dbReference type="HOGENOM" id="CLU_156635_0_0_9"/>
<dbReference type="EMBL" id="CP001720">
    <property type="protein sequence ID" value="ACV62651.1"/>
    <property type="molecule type" value="Genomic_DNA"/>
</dbReference>
<protein>
    <recommendedName>
        <fullName evidence="3">DUF4363 family protein</fullName>
    </recommendedName>
</protein>
<reference evidence="1 2" key="1">
    <citation type="journal article" date="2009" name="Stand. Genomic Sci.">
        <title>Complete genome sequence of Desulfotomaculum acetoxidans type strain (5575).</title>
        <authorList>
            <person name="Spring S."/>
            <person name="Lapidus A."/>
            <person name="Schroder M."/>
            <person name="Gleim D."/>
            <person name="Sims D."/>
            <person name="Meincke L."/>
            <person name="Glavina Del Rio T."/>
            <person name="Tice H."/>
            <person name="Copeland A."/>
            <person name="Cheng J.F."/>
            <person name="Lucas S."/>
            <person name="Chen F."/>
            <person name="Nolan M."/>
            <person name="Bruce D."/>
            <person name="Goodwin L."/>
            <person name="Pitluck S."/>
            <person name="Ivanova N."/>
            <person name="Mavromatis K."/>
            <person name="Mikhailova N."/>
            <person name="Pati A."/>
            <person name="Chen A."/>
            <person name="Palaniappan K."/>
            <person name="Land M."/>
            <person name="Hauser L."/>
            <person name="Chang Y.J."/>
            <person name="Jeffries C.D."/>
            <person name="Chain P."/>
            <person name="Saunders E."/>
            <person name="Brettin T."/>
            <person name="Detter J.C."/>
            <person name="Goker M."/>
            <person name="Bristow J."/>
            <person name="Eisen J.A."/>
            <person name="Markowitz V."/>
            <person name="Hugenholtz P."/>
            <person name="Kyrpides N.C."/>
            <person name="Klenk H.P."/>
            <person name="Han C."/>
        </authorList>
    </citation>
    <scope>NUCLEOTIDE SEQUENCE [LARGE SCALE GENOMIC DNA]</scope>
    <source>
        <strain evidence="2">ATCC 49208 / DSM 771 / VKM B-1644</strain>
    </source>
</reference>
<sequence>MRIIIGLSIILLALAATGIRVNHHLAATAGEMDVKFTHIEQAIKQNNWSKAREQVDSTKKEWEKNKTWWAVVIDHQEIDKIEIALARIKSYIEVKNTGLSLGELAMLRQSVEHIPIKEAVSIENIL</sequence>
<keyword evidence="2" id="KW-1185">Reference proteome</keyword>
<evidence type="ECO:0000313" key="2">
    <source>
        <dbReference type="Proteomes" id="UP000002217"/>
    </source>
</evidence>
<dbReference type="OrthoDB" id="3034917at2"/>
<dbReference type="eggNOG" id="ENOG5032ZJH">
    <property type="taxonomic scope" value="Bacteria"/>
</dbReference>
<dbReference type="AlphaFoldDB" id="C8VXJ5"/>
<gene>
    <name evidence="1" type="ordered locus">Dtox_1798</name>
</gene>
<dbReference type="RefSeq" id="WP_015757362.1">
    <property type="nucleotide sequence ID" value="NC_013216.1"/>
</dbReference>
<evidence type="ECO:0008006" key="3">
    <source>
        <dbReference type="Google" id="ProtNLM"/>
    </source>
</evidence>
<evidence type="ECO:0000313" key="1">
    <source>
        <dbReference type="EMBL" id="ACV62651.1"/>
    </source>
</evidence>
<dbReference type="InterPro" id="IPR025373">
    <property type="entry name" value="DUF4363"/>
</dbReference>
<proteinExistence type="predicted"/>
<dbReference type="Pfam" id="PF14276">
    <property type="entry name" value="DUF4363"/>
    <property type="match status" value="1"/>
</dbReference>
<dbReference type="Proteomes" id="UP000002217">
    <property type="component" value="Chromosome"/>
</dbReference>
<organism evidence="1 2">
    <name type="scientific">Desulfofarcimen acetoxidans (strain ATCC 49208 / DSM 771 / KCTC 5769 / VKM B-1644 / 5575)</name>
    <name type="common">Desulfotomaculum acetoxidans</name>
    <dbReference type="NCBI Taxonomy" id="485916"/>
    <lineage>
        <taxon>Bacteria</taxon>
        <taxon>Bacillati</taxon>
        <taxon>Bacillota</taxon>
        <taxon>Clostridia</taxon>
        <taxon>Eubacteriales</taxon>
        <taxon>Peptococcaceae</taxon>
        <taxon>Desulfofarcimen</taxon>
    </lineage>
</organism>
<dbReference type="STRING" id="485916.Dtox_1798"/>
<name>C8VXJ5_DESAS</name>
<accession>C8VXJ5</accession>
<dbReference type="KEGG" id="dae:Dtox_1798"/>